<feature type="domain" description="Helicase C-terminal" evidence="12">
    <location>
        <begin position="1171"/>
        <end position="1322"/>
    </location>
</feature>
<dbReference type="InterPro" id="IPR001650">
    <property type="entry name" value="Helicase_C-like"/>
</dbReference>
<dbReference type="PROSITE" id="PS51192">
    <property type="entry name" value="HELICASE_ATP_BIND_1"/>
    <property type="match status" value="1"/>
</dbReference>
<sequence length="1649" mass="186809">MAFGVLHPVALDLEATSTDPSEAEILEVAAVDGEGRVLHRYLATQRPLPPDHEVFQLTGIPYEEYEAKKVAPKEALEELLAFLGDRPLLGHNLLRYDLPLLQRHLEEAGLPRWQGEALDTLRLAHLLFPTPPEGLEGYRLGDLYAFLLGRPLEGAHRALNDAQATLAVFQQLLDRGRRALAQHPGLVRAWRGLDLPEGHLFPEDEGLVKDLLAREADVEAFFVEREGRPFPAPTDLGPDLLPKPRPAQRRMFQLVEEALSREEILLLEAPTGTGKTKGYLYPVLHQRKPTWVATHTKVLQAQAMEELRAVAQRGYQVRAALVKSPQDTLCPDRLLEAFLREARSGKPREDVGAAIAVLLHYAAQRGHDLEALPAYWHFLEGFREVRGRVGTNPDRCRRECPFASACAYQAILRRREEAQILVTNQAYLLHSLLGEKALPEARPALVLDEAHHLEDVATEALTLKVDGEGLRHLLEALANPSKRSGLLQERDYLKSLEDNLRASAETLAKEAVPKALEALRAYSERMERFLKRRGVGSPEHGLTLPLEPSWTRDEEYPLLDREERHLIQSLEALVKGLEGLLDAHPPPWPLLLWEIRPLLQELRQAIRLFRRRERVLKGEADEALHLTRLDPVTETWSHLAEPIEVAAALEEKLWPAFRGVVLTSATLAVPTETDPEGFAFLQRALGLPPQARAERLPPSLPYHRAHLLVPRHLPEARESTLPRFQRLLHQELRLVLGRVPRTLTLFTSLSRLEAAKKALEDLPHLRAPLTRREREDTVRFARSNPTEPLAALGSRSFMEGVDLPHLRVVNLERLPFPYPSPLLKRRMALAYERGLDPWEDYYLPKAVLSFVQAFGRLIRDDRQVAGDGAFILWDKKLLHADYQELFYRALPDGVAHHFPGDRQAFYRKLEEILGLAFPGAEEELSEEAWAKVKAILAEAGLGPLERARRLAEEVHGVLVDEARWAKQREAVRAALEGRHLLALLPTGFGKSLAFQIPAWMSPGLTLVISPLVALMKDQVDRLQELGLPALALHGLMSWGEQASVLDEVRAGQVRLLYLAPERINRSEAVRKVLRELREAGKLVRVVFDEAHCLLEWGYDFRPDYLKALEWLRKLGLPMSFFTATLTPEERARLKEVAGIPEAVEVLPETFHRPNLRFVVRQAPGEVGKFDRLAQALLWVEKTGGSAIVYATSRAETERLAWALDRLFPSLGVEAYHAGLGPVLRKEVQERFMRGESRVVVATTAFGMGVDKPDVRLVVHWRPPLSLEEYAQQAGRAGRDGKEAYALLLYTQGDWGFLRWMVGLGQRGTERLEALAERLLARLPFRGYRKELLELLMTEGAEEAAEEEESDLEAGPALSGEDLERLLLGMEQAGLIRYTYLPGKASLYLSPEQWEAFARTPGLAERLVRAGYRPGSRQNVLDLGRLTVKEAEDLDRYLYQAYRKGEAILYRYREPLLLVERVDPGKIVRWRASLEVSRTRALERLGRVQAYATQGRCRALVLLSHLNGERRHCGTCDVCAQDGGPWEAMENFHEEELLRAYKPLDTLLAFFRWAEDHYPQKPLLGRKATLMALRGKAWTGNGPLHRRYLENRFFGHLSFLKPKELEQAFREALERGYLEQKGSWQGHPLFGLTDHGRQRLRKGARGKEAR</sequence>
<proteinExistence type="inferred from homology"/>
<dbReference type="Gene3D" id="3.40.50.300">
    <property type="entry name" value="P-loop containing nucleotide triphosphate hydrolases"/>
    <property type="match status" value="4"/>
</dbReference>
<geneLocation type="plasmid" evidence="13 14">
    <name>pTTJL1801</name>
</geneLocation>
<evidence type="ECO:0000256" key="8">
    <source>
        <dbReference type="ARBA" id="ARBA00034617"/>
    </source>
</evidence>
<dbReference type="Pfam" id="PF13307">
    <property type="entry name" value="Helicase_C_2"/>
    <property type="match status" value="1"/>
</dbReference>
<dbReference type="PROSITE" id="PS51193">
    <property type="entry name" value="HELICASE_ATP_BIND_2"/>
    <property type="match status" value="1"/>
</dbReference>
<dbReference type="Proteomes" id="UP000007388">
    <property type="component" value="Plasmid pTTJL1801"/>
</dbReference>
<dbReference type="SMART" id="SM00488">
    <property type="entry name" value="DEXDc2"/>
    <property type="match status" value="1"/>
</dbReference>
<dbReference type="InterPro" id="IPR036388">
    <property type="entry name" value="WH-like_DNA-bd_sf"/>
</dbReference>
<evidence type="ECO:0000256" key="6">
    <source>
        <dbReference type="ARBA" id="ARBA00023125"/>
    </source>
</evidence>
<dbReference type="GO" id="GO:0005694">
    <property type="term" value="C:chromosome"/>
    <property type="evidence" value="ECO:0007669"/>
    <property type="project" value="TreeGrafter"/>
</dbReference>
<dbReference type="RefSeq" id="WP_014630420.1">
    <property type="nucleotide sequence ID" value="NC_017588.1"/>
</dbReference>
<dbReference type="GO" id="GO:0016818">
    <property type="term" value="F:hydrolase activity, acting on acid anhydrides, in phosphorus-containing anhydrides"/>
    <property type="evidence" value="ECO:0007669"/>
    <property type="project" value="InterPro"/>
</dbReference>
<dbReference type="HOGENOM" id="CLU_242533_0_0_0"/>
<evidence type="ECO:0000256" key="2">
    <source>
        <dbReference type="ARBA" id="ARBA00022741"/>
    </source>
</evidence>
<dbReference type="PANTHER" id="PTHR13710:SF105">
    <property type="entry name" value="ATP-DEPENDENT DNA HELICASE Q1"/>
    <property type="match status" value="1"/>
</dbReference>
<dbReference type="KEGG" id="ttl:TtJL18_2073"/>
<dbReference type="GO" id="GO:0005524">
    <property type="term" value="F:ATP binding"/>
    <property type="evidence" value="ECO:0007669"/>
    <property type="project" value="UniProtKB-KW"/>
</dbReference>
<reference evidence="13 14" key="1">
    <citation type="journal article" date="2013" name="Genome Announc.">
        <title>Whole Genome Sequencing of Thermus oshimai JL-2 and Thermus thermophilus JL-18, Incomplete Denitrifiers from the United States Great Basin.</title>
        <authorList>
            <person name="Murugapiran S.K."/>
            <person name="Huntemann M."/>
            <person name="Wei C.L."/>
            <person name="Han J."/>
            <person name="Detter J.C."/>
            <person name="Han C.S."/>
            <person name="Erkkila T.H."/>
            <person name="Teshima H."/>
            <person name="Chen A."/>
            <person name="Kyrpides N."/>
            <person name="Mavrommatis K."/>
            <person name="Markowitz V."/>
            <person name="Szeto E."/>
            <person name="Ivanova N."/>
            <person name="Pagani I."/>
            <person name="Lam J."/>
            <person name="McDonald A.I."/>
            <person name="Dodsworth J.A."/>
            <person name="Pati A."/>
            <person name="Goodwin L."/>
            <person name="Peters L."/>
            <person name="Pitluck S."/>
            <person name="Woyke T."/>
            <person name="Hedlund B.P."/>
        </authorList>
    </citation>
    <scope>NUCLEOTIDE SEQUENCE [LARGE SCALE GENOMIC DNA]</scope>
    <source>
        <strain evidence="13 14">JL-18</strain>
        <plasmid evidence="13 14">pTTJL1801</plasmid>
    </source>
</reference>
<name>H9ZUB3_THETH</name>
<dbReference type="CDD" id="cd06127">
    <property type="entry name" value="DEDDh"/>
    <property type="match status" value="1"/>
</dbReference>
<dbReference type="SMART" id="SM00491">
    <property type="entry name" value="HELICc2"/>
    <property type="match status" value="1"/>
</dbReference>
<dbReference type="NCBIfam" id="TIGR00614">
    <property type="entry name" value="recQ_fam"/>
    <property type="match status" value="1"/>
</dbReference>
<keyword evidence="2" id="KW-0547">Nucleotide-binding</keyword>
<evidence type="ECO:0000256" key="3">
    <source>
        <dbReference type="ARBA" id="ARBA00022801"/>
    </source>
</evidence>
<dbReference type="GO" id="GO:0046872">
    <property type="term" value="F:metal ion binding"/>
    <property type="evidence" value="ECO:0007669"/>
    <property type="project" value="UniProtKB-KW"/>
</dbReference>
<feature type="domain" description="Helicase ATP-binding" evidence="11">
    <location>
        <begin position="234"/>
        <end position="503"/>
    </location>
</feature>
<evidence type="ECO:0000256" key="4">
    <source>
        <dbReference type="ARBA" id="ARBA00022806"/>
    </source>
</evidence>
<dbReference type="SMART" id="SM00479">
    <property type="entry name" value="EXOIII"/>
    <property type="match status" value="1"/>
</dbReference>
<dbReference type="Gene3D" id="3.30.420.10">
    <property type="entry name" value="Ribonuclease H-like superfamily/Ribonuclease H"/>
    <property type="match status" value="1"/>
</dbReference>
<dbReference type="InterPro" id="IPR004589">
    <property type="entry name" value="DNA_helicase_ATP-dep_RecQ"/>
</dbReference>
<dbReference type="Pfam" id="PF00271">
    <property type="entry name" value="Helicase_C"/>
    <property type="match status" value="1"/>
</dbReference>
<organism evidence="13 14">
    <name type="scientific">Thermus thermophilus JL-18</name>
    <dbReference type="NCBI Taxonomy" id="798128"/>
    <lineage>
        <taxon>Bacteria</taxon>
        <taxon>Thermotogati</taxon>
        <taxon>Deinococcota</taxon>
        <taxon>Deinococci</taxon>
        <taxon>Thermales</taxon>
        <taxon>Thermaceae</taxon>
        <taxon>Thermus</taxon>
    </lineage>
</organism>
<feature type="domain" description="Helicase ATP-binding" evidence="10">
    <location>
        <begin position="971"/>
        <end position="1143"/>
    </location>
</feature>
<dbReference type="Pfam" id="PF00929">
    <property type="entry name" value="RNase_T"/>
    <property type="match status" value="1"/>
</dbReference>
<protein>
    <recommendedName>
        <fullName evidence="9">DNA 3'-5' helicase</fullName>
        <ecNumber evidence="9">5.6.2.4</ecNumber>
    </recommendedName>
</protein>
<dbReference type="PATRIC" id="fig|798128.4.peg.2006"/>
<dbReference type="InterPro" id="IPR006555">
    <property type="entry name" value="ATP-dep_Helicase_C"/>
</dbReference>
<keyword evidence="4 13" id="KW-0347">Helicase</keyword>
<dbReference type="GO" id="GO:0005737">
    <property type="term" value="C:cytoplasm"/>
    <property type="evidence" value="ECO:0007669"/>
    <property type="project" value="TreeGrafter"/>
</dbReference>
<dbReference type="CDD" id="cd17920">
    <property type="entry name" value="DEXHc_RecQ"/>
    <property type="match status" value="1"/>
</dbReference>
<dbReference type="InterPro" id="IPR013520">
    <property type="entry name" value="Ribonucl_H"/>
</dbReference>
<evidence type="ECO:0000259" key="11">
    <source>
        <dbReference type="PROSITE" id="PS51193"/>
    </source>
</evidence>
<dbReference type="InterPro" id="IPR006554">
    <property type="entry name" value="Helicase-like_DEXD_c2"/>
</dbReference>
<dbReference type="SMART" id="SM00487">
    <property type="entry name" value="DEXDc"/>
    <property type="match status" value="2"/>
</dbReference>
<keyword evidence="7" id="KW-0413">Isomerase</keyword>
<dbReference type="PROSITE" id="PS51194">
    <property type="entry name" value="HELICASE_CTER"/>
    <property type="match status" value="1"/>
</dbReference>
<keyword evidence="13" id="KW-0614">Plasmid</keyword>
<comment type="similarity">
    <text evidence="1">Belongs to the helicase family. RecQ subfamily.</text>
</comment>
<dbReference type="InterPro" id="IPR011545">
    <property type="entry name" value="DEAD/DEAH_box_helicase_dom"/>
</dbReference>
<dbReference type="Gene3D" id="1.10.10.10">
    <property type="entry name" value="Winged helix-like DNA-binding domain superfamily/Winged helix DNA-binding domain"/>
    <property type="match status" value="1"/>
</dbReference>
<dbReference type="SUPFAM" id="SSF53098">
    <property type="entry name" value="Ribonuclease H-like"/>
    <property type="match status" value="1"/>
</dbReference>
<dbReference type="Pfam" id="PF00270">
    <property type="entry name" value="DEAD"/>
    <property type="match status" value="2"/>
</dbReference>
<dbReference type="InterPro" id="IPR014013">
    <property type="entry name" value="Helic_SF1/SF2_ATP-bd_DinG/Rad3"/>
</dbReference>
<evidence type="ECO:0000259" key="12">
    <source>
        <dbReference type="PROSITE" id="PS51194"/>
    </source>
</evidence>
<dbReference type="SUPFAM" id="SSF52540">
    <property type="entry name" value="P-loop containing nucleoside triphosphate hydrolases"/>
    <property type="match status" value="2"/>
</dbReference>
<dbReference type="GO" id="GO:0043138">
    <property type="term" value="F:3'-5' DNA helicase activity"/>
    <property type="evidence" value="ECO:0007669"/>
    <property type="project" value="UniProtKB-EC"/>
</dbReference>
<dbReference type="InterPro" id="IPR036397">
    <property type="entry name" value="RNaseH_sf"/>
</dbReference>
<comment type="catalytic activity">
    <reaction evidence="8">
        <text>Couples ATP hydrolysis with the unwinding of duplex DNA by translocating in the 3'-5' direction.</text>
        <dbReference type="EC" id="5.6.2.4"/>
    </reaction>
</comment>
<keyword evidence="6" id="KW-0238">DNA-binding</keyword>
<dbReference type="EC" id="5.6.2.4" evidence="9"/>
<dbReference type="GO" id="GO:0009378">
    <property type="term" value="F:four-way junction helicase activity"/>
    <property type="evidence" value="ECO:0007669"/>
    <property type="project" value="TreeGrafter"/>
</dbReference>
<evidence type="ECO:0000259" key="10">
    <source>
        <dbReference type="PROSITE" id="PS51192"/>
    </source>
</evidence>
<dbReference type="PANTHER" id="PTHR13710">
    <property type="entry name" value="DNA HELICASE RECQ FAMILY MEMBER"/>
    <property type="match status" value="1"/>
</dbReference>
<evidence type="ECO:0000256" key="5">
    <source>
        <dbReference type="ARBA" id="ARBA00022840"/>
    </source>
</evidence>
<evidence type="ECO:0000256" key="9">
    <source>
        <dbReference type="ARBA" id="ARBA00034808"/>
    </source>
</evidence>
<gene>
    <name evidence="13" type="ORF">TtJL18_2073</name>
</gene>
<keyword evidence="5" id="KW-0067">ATP-binding</keyword>
<dbReference type="SMART" id="SM00490">
    <property type="entry name" value="HELICc"/>
    <property type="match status" value="1"/>
</dbReference>
<evidence type="ECO:0000256" key="1">
    <source>
        <dbReference type="ARBA" id="ARBA00005446"/>
    </source>
</evidence>
<evidence type="ECO:0000313" key="13">
    <source>
        <dbReference type="EMBL" id="AFH39923.1"/>
    </source>
</evidence>
<accession>H9ZUB3</accession>
<dbReference type="InterPro" id="IPR027417">
    <property type="entry name" value="P-loop_NTPase"/>
</dbReference>
<dbReference type="EMBL" id="CP003253">
    <property type="protein sequence ID" value="AFH39923.1"/>
    <property type="molecule type" value="Genomic_DNA"/>
</dbReference>
<evidence type="ECO:0000313" key="14">
    <source>
        <dbReference type="Proteomes" id="UP000007388"/>
    </source>
</evidence>
<dbReference type="InterPro" id="IPR014001">
    <property type="entry name" value="Helicase_ATP-bd"/>
</dbReference>
<keyword evidence="3" id="KW-0378">Hydrolase</keyword>
<evidence type="ECO:0000256" key="7">
    <source>
        <dbReference type="ARBA" id="ARBA00023235"/>
    </source>
</evidence>
<dbReference type="GO" id="GO:0000724">
    <property type="term" value="P:double-strand break repair via homologous recombination"/>
    <property type="evidence" value="ECO:0007669"/>
    <property type="project" value="TreeGrafter"/>
</dbReference>
<dbReference type="GO" id="GO:0004527">
    <property type="term" value="F:exonuclease activity"/>
    <property type="evidence" value="ECO:0007669"/>
    <property type="project" value="UniProtKB-ARBA"/>
</dbReference>
<dbReference type="InterPro" id="IPR012337">
    <property type="entry name" value="RNaseH-like_sf"/>
</dbReference>
<dbReference type="GO" id="GO:0003677">
    <property type="term" value="F:DNA binding"/>
    <property type="evidence" value="ECO:0007669"/>
    <property type="project" value="UniProtKB-KW"/>
</dbReference>